<feature type="region of interest" description="Disordered" evidence="1">
    <location>
        <begin position="1"/>
        <end position="26"/>
    </location>
</feature>
<comment type="caution">
    <text evidence="2">The sequence shown here is derived from an EMBL/GenBank/DDBJ whole genome shotgun (WGS) entry which is preliminary data.</text>
</comment>
<feature type="compositionally biased region" description="Acidic residues" evidence="1">
    <location>
        <begin position="1"/>
        <end position="11"/>
    </location>
</feature>
<name>A0AAV0WV90_9HEMI</name>
<dbReference type="AlphaFoldDB" id="A0AAV0WV90"/>
<feature type="compositionally biased region" description="Low complexity" evidence="1">
    <location>
        <begin position="12"/>
        <end position="26"/>
    </location>
</feature>
<evidence type="ECO:0000313" key="3">
    <source>
        <dbReference type="Proteomes" id="UP001160148"/>
    </source>
</evidence>
<evidence type="ECO:0000256" key="1">
    <source>
        <dbReference type="SAM" id="MobiDB-lite"/>
    </source>
</evidence>
<dbReference type="EMBL" id="CARXXK010000002">
    <property type="protein sequence ID" value="CAI6359985.1"/>
    <property type="molecule type" value="Genomic_DNA"/>
</dbReference>
<protein>
    <submittedName>
        <fullName evidence="2">Uncharacterized protein</fullName>
    </submittedName>
</protein>
<reference evidence="2 3" key="1">
    <citation type="submission" date="2023-01" db="EMBL/GenBank/DDBJ databases">
        <authorList>
            <person name="Whitehead M."/>
        </authorList>
    </citation>
    <scope>NUCLEOTIDE SEQUENCE [LARGE SCALE GENOMIC DNA]</scope>
</reference>
<keyword evidence="3" id="KW-1185">Reference proteome</keyword>
<gene>
    <name evidence="2" type="ORF">MEUPH1_LOCUS15334</name>
</gene>
<accession>A0AAV0WV90</accession>
<organism evidence="2 3">
    <name type="scientific">Macrosiphum euphorbiae</name>
    <name type="common">potato aphid</name>
    <dbReference type="NCBI Taxonomy" id="13131"/>
    <lineage>
        <taxon>Eukaryota</taxon>
        <taxon>Metazoa</taxon>
        <taxon>Ecdysozoa</taxon>
        <taxon>Arthropoda</taxon>
        <taxon>Hexapoda</taxon>
        <taxon>Insecta</taxon>
        <taxon>Pterygota</taxon>
        <taxon>Neoptera</taxon>
        <taxon>Paraneoptera</taxon>
        <taxon>Hemiptera</taxon>
        <taxon>Sternorrhyncha</taxon>
        <taxon>Aphidomorpha</taxon>
        <taxon>Aphidoidea</taxon>
        <taxon>Aphididae</taxon>
        <taxon>Macrosiphini</taxon>
        <taxon>Macrosiphum</taxon>
    </lineage>
</organism>
<sequence length="139" mass="15904">MDDVNDSDNEITTDITTPTSTSNLNLNPERWLNIQSSSHAEDNLTGENPIIPRENATPESIVIVPTKLSLTTVFNDIIKWPVQPVSKTTRKKEYTPSVITSDKWVEFHEIKLNEKKKKKKLAAFEKKKVREKENRKGTN</sequence>
<dbReference type="Proteomes" id="UP001160148">
    <property type="component" value="Unassembled WGS sequence"/>
</dbReference>
<proteinExistence type="predicted"/>
<evidence type="ECO:0000313" key="2">
    <source>
        <dbReference type="EMBL" id="CAI6359985.1"/>
    </source>
</evidence>